<dbReference type="InterPro" id="IPR001342">
    <property type="entry name" value="HDH_cat"/>
</dbReference>
<dbReference type="Pfam" id="PF00742">
    <property type="entry name" value="Homoserine_dh"/>
    <property type="match status" value="1"/>
</dbReference>
<dbReference type="InterPro" id="IPR016204">
    <property type="entry name" value="HDH"/>
</dbReference>
<evidence type="ECO:0000256" key="10">
    <source>
        <dbReference type="ARBA" id="ARBA00023167"/>
    </source>
</evidence>
<dbReference type="InterPro" id="IPR045865">
    <property type="entry name" value="ACT-like_dom_sf"/>
</dbReference>
<dbReference type="SUPFAM" id="SSF55021">
    <property type="entry name" value="ACT-like"/>
    <property type="match status" value="1"/>
</dbReference>
<dbReference type="PANTHER" id="PTHR43331:SF1">
    <property type="entry name" value="HOMOSERINE DEHYDROGENASE"/>
    <property type="match status" value="1"/>
</dbReference>
<dbReference type="UniPathway" id="UPA00050">
    <property type="reaction ID" value="UER00063"/>
</dbReference>
<dbReference type="UniPathway" id="UPA00051">
    <property type="reaction ID" value="UER00465"/>
</dbReference>
<comment type="pathway">
    <text evidence="2 13">Amino-acid biosynthesis; L-methionine biosynthesis via de novo pathway; L-homoserine from L-aspartate: step 3/3.</text>
</comment>
<dbReference type="PROSITE" id="PS51671">
    <property type="entry name" value="ACT"/>
    <property type="match status" value="1"/>
</dbReference>
<organism evidence="16 17">
    <name type="scientific">Leptospira hartskeerlii</name>
    <dbReference type="NCBI Taxonomy" id="2023177"/>
    <lineage>
        <taxon>Bacteria</taxon>
        <taxon>Pseudomonadati</taxon>
        <taxon>Spirochaetota</taxon>
        <taxon>Spirochaetia</taxon>
        <taxon>Leptospirales</taxon>
        <taxon>Leptospiraceae</taxon>
        <taxon>Leptospira</taxon>
    </lineage>
</organism>
<sequence>MQTIRIGLIGAGTVGSGVLKILSEESVRFEKEYGISLNVHTICTRTPSKIAPISKLFSKVKITDDYKQVVGNPEIDTIIELVGGTTISEEIVLAALQSKQTVITANKALLSEKGEIIYKTAEENHTEIGFEASVGGSIPIIRAIRNCLAGDRILGLYGILNGTTNFILSKMETEGLDYKEALKLAQEKGFAEADPSFDVEGIDTAHKISILGSLAFGEKIPLQNIVVEGITKITRLDISFASDLGYRIKLLGLVRKLDGKVEARVQPVMIPKHHAFASVMNETNAVYYKTAFAGPGLIVGKGAGALPTASAVVSDLIYYGSRRGKNLPMEKNRFPKASISEANQTEARYYLRFNTLDQPGVLAEIAKDLGTNGVSISSVRQNESEKEPAEVVVVTHPCVEASISASLGRIDASEVVLEPSVAIRLEDKL</sequence>
<evidence type="ECO:0000256" key="2">
    <source>
        <dbReference type="ARBA" id="ARBA00005062"/>
    </source>
</evidence>
<dbReference type="FunFam" id="3.30.360.10:FF:000005">
    <property type="entry name" value="Homoserine dehydrogenase"/>
    <property type="match status" value="1"/>
</dbReference>
<comment type="catalytic activity">
    <reaction evidence="13">
        <text>L-homoserine + NADP(+) = L-aspartate 4-semialdehyde + NADPH + H(+)</text>
        <dbReference type="Rhea" id="RHEA:15761"/>
        <dbReference type="ChEBI" id="CHEBI:15378"/>
        <dbReference type="ChEBI" id="CHEBI:57476"/>
        <dbReference type="ChEBI" id="CHEBI:57783"/>
        <dbReference type="ChEBI" id="CHEBI:58349"/>
        <dbReference type="ChEBI" id="CHEBI:537519"/>
        <dbReference type="EC" id="1.1.1.3"/>
    </reaction>
</comment>
<evidence type="ECO:0000259" key="15">
    <source>
        <dbReference type="PROSITE" id="PS51671"/>
    </source>
</evidence>
<dbReference type="OrthoDB" id="9808167at2"/>
<evidence type="ECO:0000256" key="12">
    <source>
        <dbReference type="PIRSR" id="PIRSR000098-2"/>
    </source>
</evidence>
<evidence type="ECO:0000256" key="5">
    <source>
        <dbReference type="ARBA" id="ARBA00013376"/>
    </source>
</evidence>
<evidence type="ECO:0000256" key="6">
    <source>
        <dbReference type="ARBA" id="ARBA00022605"/>
    </source>
</evidence>
<evidence type="ECO:0000256" key="4">
    <source>
        <dbReference type="ARBA" id="ARBA00013213"/>
    </source>
</evidence>
<dbReference type="Proteomes" id="UP000232196">
    <property type="component" value="Unassembled WGS sequence"/>
</dbReference>
<keyword evidence="7 13" id="KW-0791">Threonine biosynthesis</keyword>
<dbReference type="NCBIfam" id="NF004976">
    <property type="entry name" value="PRK06349.1"/>
    <property type="match status" value="1"/>
</dbReference>
<evidence type="ECO:0000256" key="1">
    <source>
        <dbReference type="ARBA" id="ARBA00005056"/>
    </source>
</evidence>
<dbReference type="Gene3D" id="3.30.70.260">
    <property type="match status" value="1"/>
</dbReference>
<dbReference type="EMBL" id="NPDN01000010">
    <property type="protein sequence ID" value="PJZ24192.1"/>
    <property type="molecule type" value="Genomic_DNA"/>
</dbReference>
<comment type="pathway">
    <text evidence="1 13">Amino-acid biosynthesis; L-threonine biosynthesis; L-threonine from L-aspartate: step 3/5.</text>
</comment>
<protein>
    <recommendedName>
        <fullName evidence="5 13">Homoserine dehydrogenase</fullName>
        <ecNumber evidence="4 13">1.1.1.3</ecNumber>
    </recommendedName>
</protein>
<feature type="domain" description="ACT" evidence="15">
    <location>
        <begin position="350"/>
        <end position="424"/>
    </location>
</feature>
<evidence type="ECO:0000256" key="3">
    <source>
        <dbReference type="ARBA" id="ARBA00006753"/>
    </source>
</evidence>
<dbReference type="GO" id="GO:0050661">
    <property type="term" value="F:NADP binding"/>
    <property type="evidence" value="ECO:0007669"/>
    <property type="project" value="InterPro"/>
</dbReference>
<dbReference type="RefSeq" id="WP_100708107.1">
    <property type="nucleotide sequence ID" value="NZ_NPDL01000001.1"/>
</dbReference>
<keyword evidence="9 13" id="KW-0560">Oxidoreductase</keyword>
<feature type="binding site" evidence="12">
    <location>
        <begin position="9"/>
        <end position="16"/>
    </location>
    <ligand>
        <name>NADP(+)</name>
        <dbReference type="ChEBI" id="CHEBI:58349"/>
    </ligand>
</feature>
<dbReference type="GO" id="GO:0004412">
    <property type="term" value="F:homoserine dehydrogenase activity"/>
    <property type="evidence" value="ECO:0007669"/>
    <property type="project" value="UniProtKB-EC"/>
</dbReference>
<comment type="similarity">
    <text evidence="3 14">Belongs to the homoserine dehydrogenase family.</text>
</comment>
<dbReference type="SUPFAM" id="SSF55347">
    <property type="entry name" value="Glyceraldehyde-3-phosphate dehydrogenase-like, C-terminal domain"/>
    <property type="match status" value="1"/>
</dbReference>
<feature type="binding site" evidence="12">
    <location>
        <position position="192"/>
    </location>
    <ligand>
        <name>L-homoserine</name>
        <dbReference type="ChEBI" id="CHEBI:57476"/>
    </ligand>
</feature>
<dbReference type="Gene3D" id="3.30.360.10">
    <property type="entry name" value="Dihydrodipicolinate Reductase, domain 2"/>
    <property type="match status" value="1"/>
</dbReference>
<evidence type="ECO:0000256" key="9">
    <source>
        <dbReference type="ARBA" id="ARBA00023002"/>
    </source>
</evidence>
<dbReference type="PIRSF" id="PIRSF000098">
    <property type="entry name" value="Homoser_dehydrog"/>
    <property type="match status" value="1"/>
</dbReference>
<keyword evidence="10 13" id="KW-0486">Methionine biosynthesis</keyword>
<dbReference type="SUPFAM" id="SSF51735">
    <property type="entry name" value="NAD(P)-binding Rossmann-fold domains"/>
    <property type="match status" value="1"/>
</dbReference>
<name>A0A2M9X9G2_9LEPT</name>
<dbReference type="AlphaFoldDB" id="A0A2M9X9G2"/>
<evidence type="ECO:0000256" key="13">
    <source>
        <dbReference type="RuleBase" id="RU000579"/>
    </source>
</evidence>
<dbReference type="InterPro" id="IPR002912">
    <property type="entry name" value="ACT_dom"/>
</dbReference>
<dbReference type="CDD" id="cd04881">
    <property type="entry name" value="ACT_HSDH-Hom"/>
    <property type="match status" value="1"/>
</dbReference>
<evidence type="ECO:0000256" key="11">
    <source>
        <dbReference type="PIRSR" id="PIRSR000098-1"/>
    </source>
</evidence>
<dbReference type="GO" id="GO:0009086">
    <property type="term" value="P:methionine biosynthetic process"/>
    <property type="evidence" value="ECO:0007669"/>
    <property type="project" value="UniProtKB-KW"/>
</dbReference>
<dbReference type="InterPro" id="IPR005106">
    <property type="entry name" value="Asp/hSer_DH_NAD-bd"/>
</dbReference>
<dbReference type="PROSITE" id="PS01042">
    <property type="entry name" value="HOMOSER_DHGENASE"/>
    <property type="match status" value="1"/>
</dbReference>
<dbReference type="GO" id="GO:0009088">
    <property type="term" value="P:threonine biosynthetic process"/>
    <property type="evidence" value="ECO:0007669"/>
    <property type="project" value="UniProtKB-UniPathway"/>
</dbReference>
<evidence type="ECO:0000256" key="8">
    <source>
        <dbReference type="ARBA" id="ARBA00022857"/>
    </source>
</evidence>
<keyword evidence="6 13" id="KW-0028">Amino-acid biosynthesis</keyword>
<evidence type="ECO:0000256" key="7">
    <source>
        <dbReference type="ARBA" id="ARBA00022697"/>
    </source>
</evidence>
<keyword evidence="8 12" id="KW-0521">NADP</keyword>
<evidence type="ECO:0000313" key="16">
    <source>
        <dbReference type="EMBL" id="PJZ24192.1"/>
    </source>
</evidence>
<evidence type="ECO:0000256" key="14">
    <source>
        <dbReference type="RuleBase" id="RU004171"/>
    </source>
</evidence>
<proteinExistence type="inferred from homology"/>
<reference evidence="16 17" key="1">
    <citation type="submission" date="2017-07" db="EMBL/GenBank/DDBJ databases">
        <title>Leptospira spp. isolated from tropical soils.</title>
        <authorList>
            <person name="Thibeaux R."/>
            <person name="Iraola G."/>
            <person name="Ferres I."/>
            <person name="Bierque E."/>
            <person name="Girault D."/>
            <person name="Soupe-Gilbert M.-E."/>
            <person name="Picardeau M."/>
            <person name="Goarant C."/>
        </authorList>
    </citation>
    <scope>NUCLEOTIDE SEQUENCE [LARGE SCALE GENOMIC DNA]</scope>
    <source>
        <strain evidence="16 17">MCA1-C-A1</strain>
    </source>
</reference>
<keyword evidence="17" id="KW-1185">Reference proteome</keyword>
<gene>
    <name evidence="16" type="ORF">CH357_17775</name>
</gene>
<comment type="caution">
    <text evidence="16">The sequence shown here is derived from an EMBL/GenBank/DDBJ whole genome shotgun (WGS) entry which is preliminary data.</text>
</comment>
<dbReference type="Pfam" id="PF03447">
    <property type="entry name" value="NAD_binding_3"/>
    <property type="match status" value="1"/>
</dbReference>
<evidence type="ECO:0000313" key="17">
    <source>
        <dbReference type="Proteomes" id="UP000232196"/>
    </source>
</evidence>
<dbReference type="InterPro" id="IPR019811">
    <property type="entry name" value="HDH_CS"/>
</dbReference>
<dbReference type="Gene3D" id="3.40.50.720">
    <property type="entry name" value="NAD(P)-binding Rossmann-like Domain"/>
    <property type="match status" value="1"/>
</dbReference>
<dbReference type="Pfam" id="PF01842">
    <property type="entry name" value="ACT"/>
    <property type="match status" value="1"/>
</dbReference>
<accession>A0A2M9X9G2</accession>
<feature type="active site" description="Proton donor" evidence="11">
    <location>
        <position position="207"/>
    </location>
</feature>
<feature type="binding site" evidence="12">
    <location>
        <position position="107"/>
    </location>
    <ligand>
        <name>NADPH</name>
        <dbReference type="ChEBI" id="CHEBI:57783"/>
    </ligand>
</feature>
<dbReference type="InterPro" id="IPR036291">
    <property type="entry name" value="NAD(P)-bd_dom_sf"/>
</dbReference>
<dbReference type="PANTHER" id="PTHR43331">
    <property type="entry name" value="HOMOSERINE DEHYDROGENASE"/>
    <property type="match status" value="1"/>
</dbReference>
<dbReference type="EC" id="1.1.1.3" evidence="4 13"/>